<evidence type="ECO:0000256" key="3">
    <source>
        <dbReference type="ARBA" id="ARBA00023274"/>
    </source>
</evidence>
<dbReference type="EMBL" id="MHCS01000025">
    <property type="protein sequence ID" value="OGY26316.1"/>
    <property type="molecule type" value="Genomic_DNA"/>
</dbReference>
<evidence type="ECO:0000313" key="7">
    <source>
        <dbReference type="EMBL" id="OGY26316.1"/>
    </source>
</evidence>
<keyword evidence="2 5" id="KW-0689">Ribosomal protein</keyword>
<keyword evidence="5 6" id="KW-0699">rRNA-binding</keyword>
<dbReference type="AlphaFoldDB" id="A0A1G1WF40"/>
<evidence type="ECO:0000256" key="4">
    <source>
        <dbReference type="ARBA" id="ARBA00035172"/>
    </source>
</evidence>
<dbReference type="NCBIfam" id="TIGR01032">
    <property type="entry name" value="rplT_bact"/>
    <property type="match status" value="1"/>
</dbReference>
<gene>
    <name evidence="5" type="primary">rplT</name>
    <name evidence="7" type="ORF">A2Z11_01175</name>
</gene>
<keyword evidence="3 5" id="KW-0687">Ribonucleoprotein</keyword>
<evidence type="ECO:0000256" key="2">
    <source>
        <dbReference type="ARBA" id="ARBA00022980"/>
    </source>
</evidence>
<dbReference type="GO" id="GO:0005840">
    <property type="term" value="C:ribosome"/>
    <property type="evidence" value="ECO:0007669"/>
    <property type="project" value="UniProtKB-KW"/>
</dbReference>
<protein>
    <recommendedName>
        <fullName evidence="4 5">Large ribosomal subunit protein bL20</fullName>
    </recommendedName>
</protein>
<keyword evidence="5 6" id="KW-0694">RNA-binding</keyword>
<dbReference type="HAMAP" id="MF_00382">
    <property type="entry name" value="Ribosomal_bL20"/>
    <property type="match status" value="1"/>
</dbReference>
<sequence>MARVKKGLVKKRSHKKLVSQTKGFRGAKRRLYRSAKEAAMHAGQYAFAGRKQRKRQKRSLWISKINAALKHEGYSYNKFIKGLNDSNIELDRKILSELSVSDPQVFQQILSKLK</sequence>
<dbReference type="GO" id="GO:1990904">
    <property type="term" value="C:ribonucleoprotein complex"/>
    <property type="evidence" value="ECO:0007669"/>
    <property type="project" value="UniProtKB-KW"/>
</dbReference>
<proteinExistence type="inferred from homology"/>
<dbReference type="InterPro" id="IPR005813">
    <property type="entry name" value="Ribosomal_bL20"/>
</dbReference>
<dbReference type="GO" id="GO:0019843">
    <property type="term" value="F:rRNA binding"/>
    <property type="evidence" value="ECO:0007669"/>
    <property type="project" value="UniProtKB-UniRule"/>
</dbReference>
<dbReference type="Pfam" id="PF00453">
    <property type="entry name" value="Ribosomal_L20"/>
    <property type="match status" value="1"/>
</dbReference>
<dbReference type="Gene3D" id="6.10.160.10">
    <property type="match status" value="1"/>
</dbReference>
<dbReference type="FunFam" id="1.10.1900.20:FF:000001">
    <property type="entry name" value="50S ribosomal protein L20"/>
    <property type="match status" value="1"/>
</dbReference>
<name>A0A1G1WF40_9BACT</name>
<dbReference type="GO" id="GO:0000027">
    <property type="term" value="P:ribosomal large subunit assembly"/>
    <property type="evidence" value="ECO:0007669"/>
    <property type="project" value="UniProtKB-UniRule"/>
</dbReference>
<reference evidence="7 8" key="1">
    <citation type="journal article" date="2016" name="Nat. Commun.">
        <title>Thousands of microbial genomes shed light on interconnected biogeochemical processes in an aquifer system.</title>
        <authorList>
            <person name="Anantharaman K."/>
            <person name="Brown C.T."/>
            <person name="Hug L.A."/>
            <person name="Sharon I."/>
            <person name="Castelle C.J."/>
            <person name="Probst A.J."/>
            <person name="Thomas B.C."/>
            <person name="Singh A."/>
            <person name="Wilkins M.J."/>
            <person name="Karaoz U."/>
            <person name="Brodie E.L."/>
            <person name="Williams K.H."/>
            <person name="Hubbard S.S."/>
            <person name="Banfield J.F."/>
        </authorList>
    </citation>
    <scope>NUCLEOTIDE SEQUENCE [LARGE SCALE GENOMIC DNA]</scope>
</reference>
<dbReference type="SUPFAM" id="SSF74731">
    <property type="entry name" value="Ribosomal protein L20"/>
    <property type="match status" value="1"/>
</dbReference>
<dbReference type="GO" id="GO:0006412">
    <property type="term" value="P:translation"/>
    <property type="evidence" value="ECO:0007669"/>
    <property type="project" value="InterPro"/>
</dbReference>
<comment type="similarity">
    <text evidence="1 5 6">Belongs to the bacterial ribosomal protein bL20 family.</text>
</comment>
<dbReference type="PANTHER" id="PTHR10986">
    <property type="entry name" value="39S RIBOSOMAL PROTEIN L20"/>
    <property type="match status" value="1"/>
</dbReference>
<dbReference type="Gene3D" id="1.10.1900.20">
    <property type="entry name" value="Ribosomal protein L20"/>
    <property type="match status" value="1"/>
</dbReference>
<dbReference type="Proteomes" id="UP000176389">
    <property type="component" value="Unassembled WGS sequence"/>
</dbReference>
<dbReference type="GO" id="GO:0003735">
    <property type="term" value="F:structural constituent of ribosome"/>
    <property type="evidence" value="ECO:0007669"/>
    <property type="project" value="InterPro"/>
</dbReference>
<dbReference type="InterPro" id="IPR035566">
    <property type="entry name" value="Ribosomal_protein_bL20_C"/>
</dbReference>
<dbReference type="CDD" id="cd07026">
    <property type="entry name" value="Ribosomal_L20"/>
    <property type="match status" value="1"/>
</dbReference>
<accession>A0A1G1WF40</accession>
<dbReference type="PRINTS" id="PR00062">
    <property type="entry name" value="RIBOSOMALL20"/>
</dbReference>
<evidence type="ECO:0000256" key="1">
    <source>
        <dbReference type="ARBA" id="ARBA00007698"/>
    </source>
</evidence>
<evidence type="ECO:0000256" key="5">
    <source>
        <dbReference type="HAMAP-Rule" id="MF_00382"/>
    </source>
</evidence>
<organism evidence="7 8">
    <name type="scientific">Candidatus Woykebacteria bacterium RBG_16_43_9</name>
    <dbReference type="NCBI Taxonomy" id="1802596"/>
    <lineage>
        <taxon>Bacteria</taxon>
        <taxon>Candidatus Woykeibacteriota</taxon>
    </lineage>
</organism>
<evidence type="ECO:0000256" key="6">
    <source>
        <dbReference type="RuleBase" id="RU000560"/>
    </source>
</evidence>
<dbReference type="STRING" id="1802596.A2Z11_01175"/>
<comment type="function">
    <text evidence="5 6">Binds directly to 23S ribosomal RNA and is necessary for the in vitro assembly process of the 50S ribosomal subunit. It is not involved in the protein synthesizing functions of that subunit.</text>
</comment>
<evidence type="ECO:0000313" key="8">
    <source>
        <dbReference type="Proteomes" id="UP000176389"/>
    </source>
</evidence>
<comment type="caution">
    <text evidence="7">The sequence shown here is derived from an EMBL/GenBank/DDBJ whole genome shotgun (WGS) entry which is preliminary data.</text>
</comment>